<protein>
    <recommendedName>
        <fullName evidence="2">1-phosphatidylinositol 4-kinase</fullName>
        <ecNumber evidence="2">2.7.1.67</ecNumber>
    </recommendedName>
</protein>
<dbReference type="Pfam" id="PF00454">
    <property type="entry name" value="PI3_PI4_kinase"/>
    <property type="match status" value="1"/>
</dbReference>
<evidence type="ECO:0000256" key="1">
    <source>
        <dbReference type="ARBA" id="ARBA00008941"/>
    </source>
</evidence>
<dbReference type="EC" id="2.7.1.67" evidence="2"/>
<dbReference type="InterPro" id="IPR000403">
    <property type="entry name" value="PI3/4_kinase_cat_dom"/>
</dbReference>
<dbReference type="SMART" id="SM00213">
    <property type="entry name" value="UBQ"/>
    <property type="match status" value="2"/>
</dbReference>
<comment type="similarity">
    <text evidence="1">Belongs to the PI3/PI4-kinase family. Type II PI4K subfamily.</text>
</comment>
<keyword evidence="5" id="KW-0418">Kinase</keyword>
<dbReference type="InterPro" id="IPR044571">
    <property type="entry name" value="P4KG1-8"/>
</dbReference>
<evidence type="ECO:0000256" key="2">
    <source>
        <dbReference type="ARBA" id="ARBA00012169"/>
    </source>
</evidence>
<keyword evidence="6" id="KW-0067">ATP-binding</keyword>
<evidence type="ECO:0000256" key="4">
    <source>
        <dbReference type="ARBA" id="ARBA00022741"/>
    </source>
</evidence>
<evidence type="ECO:0000259" key="7">
    <source>
        <dbReference type="PROSITE" id="PS50053"/>
    </source>
</evidence>
<sequence length="564" mass="62878">MSVADVAVRPVLKESEHWQERCSGESILIYLTVNGAVTPMRVVESDSIASVKMRIQTCKGIARKNHKLVYGGRELARKDALIKDYGVTAGNVLHLVLRLSDMIFIVVRTICGKEFEFQIGRHRNVGYLKQRIKKKKGKGFIDLKGQELFCGGEELHDQRLFRDLCNANDVDGVIHLVVKKSAKVKAKPVQKDLELSVVADEAFGVAKNHATPRLPPRLDFWLEPVVGNPKVDFFPFLWDLIGSTYDGLEKGNKPVRSSEGTGGTYFMQDSTGMEYVSVFKPIDEEPNAVNNPQSLPVSFNGEGLKIGTKVGEGAMREVAAYILDHPRGGPRLVTGEAIGFSGVPPTIMVQCLHQAFNHPNGFDCSSKHSKMGSLQMFMNNDGNCEDLGPGAFSVQEVHKITVLDLRMANADRHAGNILYKREPNGHTLLIPIDHGYCLPEKFEDCTFDWLYWPQARQPYSPDTVDYIKSLDAEKDIELLKYYGWDVSVECARTLRISTMLLKKGVERGLSPYAIGSIMCRANLNKESVIEEIICQAQESLLPGIQESVFLESVSQIMDSRLDDL</sequence>
<gene>
    <name evidence="9" type="ORF">VNO78_07659</name>
</gene>
<feature type="domain" description="Ubiquitin-like" evidence="7">
    <location>
        <begin position="29"/>
        <end position="102"/>
    </location>
</feature>
<name>A0AAN9XS98_PSOTE</name>
<accession>A0AAN9XS98</accession>
<dbReference type="GO" id="GO:0005524">
    <property type="term" value="F:ATP binding"/>
    <property type="evidence" value="ECO:0007669"/>
    <property type="project" value="UniProtKB-KW"/>
</dbReference>
<evidence type="ECO:0000313" key="9">
    <source>
        <dbReference type="EMBL" id="KAK7406043.1"/>
    </source>
</evidence>
<dbReference type="PANTHER" id="PTHR45800:SF5">
    <property type="entry name" value="PHOSPHATIDYLINOSITOL 4-KINASE GAMMA 2"/>
    <property type="match status" value="1"/>
</dbReference>
<feature type="domain" description="PI3K/PI4K catalytic" evidence="8">
    <location>
        <begin position="251"/>
        <end position="548"/>
    </location>
</feature>
<keyword evidence="4" id="KW-0547">Nucleotide-binding</keyword>
<organism evidence="9 10">
    <name type="scientific">Psophocarpus tetragonolobus</name>
    <name type="common">Winged bean</name>
    <name type="synonym">Dolichos tetragonolobus</name>
    <dbReference type="NCBI Taxonomy" id="3891"/>
    <lineage>
        <taxon>Eukaryota</taxon>
        <taxon>Viridiplantae</taxon>
        <taxon>Streptophyta</taxon>
        <taxon>Embryophyta</taxon>
        <taxon>Tracheophyta</taxon>
        <taxon>Spermatophyta</taxon>
        <taxon>Magnoliopsida</taxon>
        <taxon>eudicotyledons</taxon>
        <taxon>Gunneridae</taxon>
        <taxon>Pentapetalae</taxon>
        <taxon>rosids</taxon>
        <taxon>fabids</taxon>
        <taxon>Fabales</taxon>
        <taxon>Fabaceae</taxon>
        <taxon>Papilionoideae</taxon>
        <taxon>50 kb inversion clade</taxon>
        <taxon>NPAAA clade</taxon>
        <taxon>indigoferoid/millettioid clade</taxon>
        <taxon>Phaseoleae</taxon>
        <taxon>Psophocarpus</taxon>
    </lineage>
</organism>
<dbReference type="CDD" id="cd17039">
    <property type="entry name" value="Ubl_ubiquitin_like"/>
    <property type="match status" value="1"/>
</dbReference>
<dbReference type="SUPFAM" id="SSF56112">
    <property type="entry name" value="Protein kinase-like (PK-like)"/>
    <property type="match status" value="1"/>
</dbReference>
<keyword evidence="10" id="KW-1185">Reference proteome</keyword>
<dbReference type="PROSITE" id="PS50053">
    <property type="entry name" value="UBIQUITIN_2"/>
    <property type="match status" value="2"/>
</dbReference>
<dbReference type="InterPro" id="IPR011009">
    <property type="entry name" value="Kinase-like_dom_sf"/>
</dbReference>
<dbReference type="Proteomes" id="UP001386955">
    <property type="component" value="Unassembled WGS sequence"/>
</dbReference>
<dbReference type="EMBL" id="JAYMYS010000002">
    <property type="protein sequence ID" value="KAK7406043.1"/>
    <property type="molecule type" value="Genomic_DNA"/>
</dbReference>
<dbReference type="Pfam" id="PF00240">
    <property type="entry name" value="ubiquitin"/>
    <property type="match status" value="2"/>
</dbReference>
<dbReference type="InterPro" id="IPR000626">
    <property type="entry name" value="Ubiquitin-like_dom"/>
</dbReference>
<dbReference type="SUPFAM" id="SSF54236">
    <property type="entry name" value="Ubiquitin-like"/>
    <property type="match status" value="2"/>
</dbReference>
<evidence type="ECO:0000256" key="3">
    <source>
        <dbReference type="ARBA" id="ARBA00022679"/>
    </source>
</evidence>
<evidence type="ECO:0000256" key="5">
    <source>
        <dbReference type="ARBA" id="ARBA00022777"/>
    </source>
</evidence>
<dbReference type="InterPro" id="IPR029071">
    <property type="entry name" value="Ubiquitin-like_domsf"/>
</dbReference>
<comment type="caution">
    <text evidence="9">The sequence shown here is derived from an EMBL/GenBank/DDBJ whole genome shotgun (WGS) entry which is preliminary data.</text>
</comment>
<dbReference type="Gene3D" id="3.10.20.90">
    <property type="entry name" value="Phosphatidylinositol 3-kinase Catalytic Subunit, Chain A, domain 1"/>
    <property type="match status" value="2"/>
</dbReference>
<evidence type="ECO:0000313" key="10">
    <source>
        <dbReference type="Proteomes" id="UP001386955"/>
    </source>
</evidence>
<dbReference type="PROSITE" id="PS50290">
    <property type="entry name" value="PI3_4_KINASE_3"/>
    <property type="match status" value="1"/>
</dbReference>
<keyword evidence="3" id="KW-0808">Transferase</keyword>
<proteinExistence type="inferred from homology"/>
<dbReference type="AlphaFoldDB" id="A0AAN9XS98"/>
<evidence type="ECO:0000259" key="8">
    <source>
        <dbReference type="PROSITE" id="PS50290"/>
    </source>
</evidence>
<reference evidence="9 10" key="1">
    <citation type="submission" date="2024-01" db="EMBL/GenBank/DDBJ databases">
        <title>The genomes of 5 underutilized Papilionoideae crops provide insights into root nodulation and disease resistanc.</title>
        <authorList>
            <person name="Jiang F."/>
        </authorList>
    </citation>
    <scope>NUCLEOTIDE SEQUENCE [LARGE SCALE GENOMIC DNA]</scope>
    <source>
        <strain evidence="9">DUOXIRENSHENG_FW03</strain>
        <tissue evidence="9">Leaves</tissue>
    </source>
</reference>
<dbReference type="GO" id="GO:0004430">
    <property type="term" value="F:1-phosphatidylinositol 4-kinase activity"/>
    <property type="evidence" value="ECO:0007669"/>
    <property type="project" value="UniProtKB-EC"/>
</dbReference>
<dbReference type="PANTHER" id="PTHR45800">
    <property type="entry name" value="PHOSPHATIDYLINOSITOL 4-KINASE GAMMA"/>
    <property type="match status" value="1"/>
</dbReference>
<feature type="domain" description="Ubiquitin-like" evidence="7">
    <location>
        <begin position="103"/>
        <end position="164"/>
    </location>
</feature>
<evidence type="ECO:0000256" key="6">
    <source>
        <dbReference type="ARBA" id="ARBA00022840"/>
    </source>
</evidence>